<name>A0A822Z8C5_NELNU</name>
<proteinExistence type="predicted"/>
<sequence>MLYNHLRTPTFTGNNEWIWRFLGNEKLHIIFTTGSWAGVSFKPADVC</sequence>
<keyword evidence="2" id="KW-1185">Reference proteome</keyword>
<evidence type="ECO:0000313" key="2">
    <source>
        <dbReference type="Proteomes" id="UP000607653"/>
    </source>
</evidence>
<accession>A0A822Z8C5</accession>
<dbReference type="EMBL" id="DUZY01000004">
    <property type="protein sequence ID" value="DAD37748.1"/>
    <property type="molecule type" value="Genomic_DNA"/>
</dbReference>
<dbReference type="Proteomes" id="UP000607653">
    <property type="component" value="Unassembled WGS sequence"/>
</dbReference>
<reference evidence="1 2" key="1">
    <citation type="journal article" date="2020" name="Mol. Biol. Evol.">
        <title>Distinct Expression and Methylation Patterns for Genes with Different Fates following a Single Whole-Genome Duplication in Flowering Plants.</title>
        <authorList>
            <person name="Shi T."/>
            <person name="Rahmani R.S."/>
            <person name="Gugger P.F."/>
            <person name="Wang M."/>
            <person name="Li H."/>
            <person name="Zhang Y."/>
            <person name="Li Z."/>
            <person name="Wang Q."/>
            <person name="Van de Peer Y."/>
            <person name="Marchal K."/>
            <person name="Chen J."/>
        </authorList>
    </citation>
    <scope>NUCLEOTIDE SEQUENCE [LARGE SCALE GENOMIC DNA]</scope>
    <source>
        <tissue evidence="1">Leaf</tissue>
    </source>
</reference>
<comment type="caution">
    <text evidence="1">The sequence shown here is derived from an EMBL/GenBank/DDBJ whole genome shotgun (WGS) entry which is preliminary data.</text>
</comment>
<organism evidence="1 2">
    <name type="scientific">Nelumbo nucifera</name>
    <name type="common">Sacred lotus</name>
    <dbReference type="NCBI Taxonomy" id="4432"/>
    <lineage>
        <taxon>Eukaryota</taxon>
        <taxon>Viridiplantae</taxon>
        <taxon>Streptophyta</taxon>
        <taxon>Embryophyta</taxon>
        <taxon>Tracheophyta</taxon>
        <taxon>Spermatophyta</taxon>
        <taxon>Magnoliopsida</taxon>
        <taxon>Proteales</taxon>
        <taxon>Nelumbonaceae</taxon>
        <taxon>Nelumbo</taxon>
    </lineage>
</organism>
<gene>
    <name evidence="1" type="ORF">HUJ06_008389</name>
</gene>
<evidence type="ECO:0000313" key="1">
    <source>
        <dbReference type="EMBL" id="DAD37748.1"/>
    </source>
</evidence>
<protein>
    <submittedName>
        <fullName evidence="1">Uncharacterized protein</fullName>
    </submittedName>
</protein>
<dbReference type="AlphaFoldDB" id="A0A822Z8C5"/>